<comment type="caution">
    <text evidence="1">The sequence shown here is derived from an EMBL/GenBank/DDBJ whole genome shotgun (WGS) entry which is preliminary data.</text>
</comment>
<evidence type="ECO:0000313" key="1">
    <source>
        <dbReference type="EMBL" id="GFH17185.1"/>
    </source>
</evidence>
<dbReference type="Proteomes" id="UP000485058">
    <property type="component" value="Unassembled WGS sequence"/>
</dbReference>
<accession>A0A699Z6I9</accession>
<protein>
    <submittedName>
        <fullName evidence="1">Uncharacterized protein</fullName>
    </submittedName>
</protein>
<sequence length="84" mass="8912">MHAHTFVHLAAAGAGQRAAARQCCCGAWSVRSCSARTVMVREGRQARGAGHQGWAPAPAGLHSGVKHEVHAIPRNERNDMSLTC</sequence>
<organism evidence="1 2">
    <name type="scientific">Haematococcus lacustris</name>
    <name type="common">Green alga</name>
    <name type="synonym">Haematococcus pluvialis</name>
    <dbReference type="NCBI Taxonomy" id="44745"/>
    <lineage>
        <taxon>Eukaryota</taxon>
        <taxon>Viridiplantae</taxon>
        <taxon>Chlorophyta</taxon>
        <taxon>core chlorophytes</taxon>
        <taxon>Chlorophyceae</taxon>
        <taxon>CS clade</taxon>
        <taxon>Chlamydomonadales</taxon>
        <taxon>Haematococcaceae</taxon>
        <taxon>Haematococcus</taxon>
    </lineage>
</organism>
<name>A0A699Z6I9_HAELA</name>
<dbReference type="EMBL" id="BLLF01001109">
    <property type="protein sequence ID" value="GFH17185.1"/>
    <property type="molecule type" value="Genomic_DNA"/>
</dbReference>
<proteinExistence type="predicted"/>
<evidence type="ECO:0000313" key="2">
    <source>
        <dbReference type="Proteomes" id="UP000485058"/>
    </source>
</evidence>
<feature type="non-terminal residue" evidence="1">
    <location>
        <position position="1"/>
    </location>
</feature>
<reference evidence="1 2" key="1">
    <citation type="submission" date="2020-02" db="EMBL/GenBank/DDBJ databases">
        <title>Draft genome sequence of Haematococcus lacustris strain NIES-144.</title>
        <authorList>
            <person name="Morimoto D."/>
            <person name="Nakagawa S."/>
            <person name="Yoshida T."/>
            <person name="Sawayama S."/>
        </authorList>
    </citation>
    <scope>NUCLEOTIDE SEQUENCE [LARGE SCALE GENOMIC DNA]</scope>
    <source>
        <strain evidence="1 2">NIES-144</strain>
    </source>
</reference>
<keyword evidence="2" id="KW-1185">Reference proteome</keyword>
<gene>
    <name evidence="1" type="ORF">HaLaN_13760</name>
</gene>
<dbReference type="AlphaFoldDB" id="A0A699Z6I9"/>